<sequence length="54" mass="5553">MTAISYNSTKLAVPKKAKKPTTSVTVVKITEPASAGSSFNLSSINGISTQTAPQ</sequence>
<dbReference type="Proteomes" id="UP000029223">
    <property type="component" value="Unassembled WGS sequence"/>
</dbReference>
<comment type="caution">
    <text evidence="1">The sequence shown here is derived from an EMBL/GenBank/DDBJ whole genome shotgun (WGS) entry which is preliminary data.</text>
</comment>
<organism evidence="1 2">
    <name type="scientific">Vibrio variabilis</name>
    <dbReference type="NCBI Taxonomy" id="990271"/>
    <lineage>
        <taxon>Bacteria</taxon>
        <taxon>Pseudomonadati</taxon>
        <taxon>Pseudomonadota</taxon>
        <taxon>Gammaproteobacteria</taxon>
        <taxon>Vibrionales</taxon>
        <taxon>Vibrionaceae</taxon>
        <taxon>Vibrio</taxon>
    </lineage>
</organism>
<reference evidence="2" key="2">
    <citation type="submission" date="2014-09" db="EMBL/GenBank/DDBJ databases">
        <authorList>
            <consortium name="NBRP consortium"/>
            <person name="Sawabe T."/>
            <person name="Meirelles P."/>
            <person name="Nakanishi M."/>
            <person name="Sayaka M."/>
            <person name="Hattori M."/>
            <person name="Ohkuma M."/>
        </authorList>
    </citation>
    <scope>NUCLEOTIDE SEQUENCE [LARGE SCALE GENOMIC DNA]</scope>
    <source>
        <strain evidence="2">JCM 19239</strain>
    </source>
</reference>
<gene>
    <name evidence="1" type="ORF">JCM19239_3435</name>
</gene>
<accession>A0ABQ0JGW0</accession>
<protein>
    <submittedName>
        <fullName evidence="1">Uncharacterized protein</fullName>
    </submittedName>
</protein>
<proteinExistence type="predicted"/>
<evidence type="ECO:0000313" key="1">
    <source>
        <dbReference type="EMBL" id="GAL27978.1"/>
    </source>
</evidence>
<evidence type="ECO:0000313" key="2">
    <source>
        <dbReference type="Proteomes" id="UP000029223"/>
    </source>
</evidence>
<name>A0ABQ0JGW0_9VIBR</name>
<keyword evidence="2" id="KW-1185">Reference proteome</keyword>
<dbReference type="EMBL" id="BBMS01000036">
    <property type="protein sequence ID" value="GAL27978.1"/>
    <property type="molecule type" value="Genomic_DNA"/>
</dbReference>
<reference evidence="2" key="1">
    <citation type="submission" date="2014-09" db="EMBL/GenBank/DDBJ databases">
        <title>Vibrio variabilis JCM 19239. (C206) whole genome shotgun sequence.</title>
        <authorList>
            <person name="Sawabe T."/>
            <person name="Meirelles P."/>
            <person name="Nakanishi M."/>
            <person name="Sayaka M."/>
            <person name="Hattori M."/>
            <person name="Ohkuma M."/>
        </authorList>
    </citation>
    <scope>NUCLEOTIDE SEQUENCE [LARGE SCALE GENOMIC DNA]</scope>
    <source>
        <strain evidence="2">JCM 19239</strain>
    </source>
</reference>